<gene>
    <name evidence="2" type="ORF">F511_30714</name>
</gene>
<proteinExistence type="predicted"/>
<organism evidence="2 3">
    <name type="scientific">Dorcoceras hygrometricum</name>
    <dbReference type="NCBI Taxonomy" id="472368"/>
    <lineage>
        <taxon>Eukaryota</taxon>
        <taxon>Viridiplantae</taxon>
        <taxon>Streptophyta</taxon>
        <taxon>Embryophyta</taxon>
        <taxon>Tracheophyta</taxon>
        <taxon>Spermatophyta</taxon>
        <taxon>Magnoliopsida</taxon>
        <taxon>eudicotyledons</taxon>
        <taxon>Gunneridae</taxon>
        <taxon>Pentapetalae</taxon>
        <taxon>asterids</taxon>
        <taxon>lamiids</taxon>
        <taxon>Lamiales</taxon>
        <taxon>Gesneriaceae</taxon>
        <taxon>Didymocarpoideae</taxon>
        <taxon>Trichosporeae</taxon>
        <taxon>Loxocarpinae</taxon>
        <taxon>Dorcoceras</taxon>
    </lineage>
</organism>
<evidence type="ECO:0000313" key="3">
    <source>
        <dbReference type="Proteomes" id="UP000250235"/>
    </source>
</evidence>
<protein>
    <submittedName>
        <fullName evidence="2">Uncharacterized protein</fullName>
    </submittedName>
</protein>
<evidence type="ECO:0000256" key="1">
    <source>
        <dbReference type="SAM" id="MobiDB-lite"/>
    </source>
</evidence>
<evidence type="ECO:0000313" key="2">
    <source>
        <dbReference type="EMBL" id="KZV27930.1"/>
    </source>
</evidence>
<accession>A0A2Z7B8A9</accession>
<keyword evidence="3" id="KW-1185">Reference proteome</keyword>
<dbReference type="Proteomes" id="UP000250235">
    <property type="component" value="Unassembled WGS sequence"/>
</dbReference>
<dbReference type="EMBL" id="KV010231">
    <property type="protein sequence ID" value="KZV27930.1"/>
    <property type="molecule type" value="Genomic_DNA"/>
</dbReference>
<name>A0A2Z7B8A9_9LAMI</name>
<dbReference type="AlphaFoldDB" id="A0A2Z7B8A9"/>
<reference evidence="2 3" key="1">
    <citation type="journal article" date="2015" name="Proc. Natl. Acad. Sci. U.S.A.">
        <title>The resurrection genome of Boea hygrometrica: A blueprint for survival of dehydration.</title>
        <authorList>
            <person name="Xiao L."/>
            <person name="Yang G."/>
            <person name="Zhang L."/>
            <person name="Yang X."/>
            <person name="Zhao S."/>
            <person name="Ji Z."/>
            <person name="Zhou Q."/>
            <person name="Hu M."/>
            <person name="Wang Y."/>
            <person name="Chen M."/>
            <person name="Xu Y."/>
            <person name="Jin H."/>
            <person name="Xiao X."/>
            <person name="Hu G."/>
            <person name="Bao F."/>
            <person name="Hu Y."/>
            <person name="Wan P."/>
            <person name="Li L."/>
            <person name="Deng X."/>
            <person name="Kuang T."/>
            <person name="Xiang C."/>
            <person name="Zhu J.K."/>
            <person name="Oliver M.J."/>
            <person name="He Y."/>
        </authorList>
    </citation>
    <scope>NUCLEOTIDE SEQUENCE [LARGE SCALE GENOMIC DNA]</scope>
    <source>
        <strain evidence="3">cv. XS01</strain>
    </source>
</reference>
<feature type="region of interest" description="Disordered" evidence="1">
    <location>
        <begin position="140"/>
        <end position="171"/>
    </location>
</feature>
<sequence length="171" mass="19049">MTNGWFSKRRRTNLLKRRRILPAAGYPVARQNNATLLSAGSSRNLKTQPGTQTRSTSWYQTQHTNDVAPTNLNAVVLALNATTLNHLLITTLLIDQQELKRDLPADFTQTTAFQESRAKTRFDWFFHRPVASFPNQLTRHPAEHADPLGSLGLNGAGDDPAEFKPTGGEDI</sequence>